<dbReference type="Proteomes" id="UP000281112">
    <property type="component" value="Unassembled WGS sequence"/>
</dbReference>
<gene>
    <name evidence="1" type="ORF">EES38_21080</name>
</gene>
<sequence length="831" mass="96936">MSTPTVEDIQSFLPLAPSDLLEPLEHLLETIDCPVDFRGFQKVHAVIDYFLDTHPTLFEIIFDLDTFTASRALALFSDIDSAYYENYQNPKPARGWMSRRPLYSLLFVFYDRQDQQTASALLFFLKHYYENESKIIMENRTEDSIRAFRLLYTDETIDRSCFNALSITEITNNIRNFRDTLKEEDNIDDESSASSRIGYLRNLEHFYLLDWKKRTSFTRTSQKIIRSSFSRRKIERVVGSDNLYTASLNKRTLSQPLTEAGVSADEDYPELCIIKTEQPIHPKPKYELPDFSVIKDRAKIQNKNRVISKDVRRSHNITPLSRNILQPHELCILWHSLNTKSNNAIQTVPKNNIKLLLHIILLTGRDLNAVCNLSIDYNESNENASIIIKNSRLVLKIAPKPTAELGKHSNNENLLKTKKVAFIYLPCYLFDIYKQSRLDRYPTLAGKYKVNICRKAIESYIKKLNQRYHCQISLKRIENHLTNRMIAVEQHDPVILEMLRGELSYYSRSPRHYAWYSESEINCYVQALWSDTFEQIKQYKPDFSTPVVGDILLDIDSRGIGSQFTPKATSLHRWVSNHINELNQLSAFDVSKNLQNLVEYHNRYAVYTLLMLINASGYRAVYNPLPSFDLLLIRYKALCISDKDSSKTFSHTRVIACPTLLQFQLKHYQQHAIALANLINHLYPAQSRQLYAQTCDHQLIDLTHKNDRIEWFLSAKNSRSNDGLFFLFLQDSDDKSFYRTKNSGPKILSEYINLPLNFGRHYVRRYLELSNVHQELIKFQLGHWVNGETPLEKCSSLNHREAIEHLLPILNQMMEELDWKAIPSLITRKRA</sequence>
<evidence type="ECO:0000313" key="2">
    <source>
        <dbReference type="Proteomes" id="UP000281112"/>
    </source>
</evidence>
<proteinExistence type="predicted"/>
<keyword evidence="2" id="KW-1185">Reference proteome</keyword>
<name>A0A3N9TAF5_9VIBR</name>
<protein>
    <submittedName>
        <fullName evidence="1">Uncharacterized protein</fullName>
    </submittedName>
</protein>
<reference evidence="1 2" key="1">
    <citation type="submission" date="2018-11" db="EMBL/GenBank/DDBJ databases">
        <title>Vibrio LJC006 sp. nov., isolated from seawater during the bloom of the enteromorpha.</title>
        <authorList>
            <person name="Liang J."/>
        </authorList>
    </citation>
    <scope>NUCLEOTIDE SEQUENCE [LARGE SCALE GENOMIC DNA]</scope>
    <source>
        <strain evidence="1 2">LJC006</strain>
    </source>
</reference>
<dbReference type="EMBL" id="RJVQ01000017">
    <property type="protein sequence ID" value="RQW61091.1"/>
    <property type="molecule type" value="Genomic_DNA"/>
</dbReference>
<comment type="caution">
    <text evidence="1">The sequence shown here is derived from an EMBL/GenBank/DDBJ whole genome shotgun (WGS) entry which is preliminary data.</text>
</comment>
<accession>A0A3N9TAF5</accession>
<evidence type="ECO:0000313" key="1">
    <source>
        <dbReference type="EMBL" id="RQW61091.1"/>
    </source>
</evidence>
<organism evidence="1 2">
    <name type="scientific">Vibrio viridaestus</name>
    <dbReference type="NCBI Taxonomy" id="2487322"/>
    <lineage>
        <taxon>Bacteria</taxon>
        <taxon>Pseudomonadati</taxon>
        <taxon>Pseudomonadota</taxon>
        <taxon>Gammaproteobacteria</taxon>
        <taxon>Vibrionales</taxon>
        <taxon>Vibrionaceae</taxon>
        <taxon>Vibrio</taxon>
    </lineage>
</organism>
<dbReference type="AlphaFoldDB" id="A0A3N9TAF5"/>